<dbReference type="EMBL" id="ADBJ01000004">
    <property type="protein sequence ID" value="EFA85666.1"/>
    <property type="molecule type" value="Genomic_DNA"/>
</dbReference>
<evidence type="ECO:0000313" key="3">
    <source>
        <dbReference type="Proteomes" id="UP000001396"/>
    </source>
</evidence>
<dbReference type="AlphaFoldDB" id="D3AYX6"/>
<evidence type="ECO:0008006" key="4">
    <source>
        <dbReference type="Google" id="ProtNLM"/>
    </source>
</evidence>
<protein>
    <recommendedName>
        <fullName evidence="4">Prolyl 4-hydroxylase alpha subunit Fe(2+) 2OG dioxygenase domain-containing protein</fullName>
    </recommendedName>
</protein>
<comment type="caution">
    <text evidence="2">The sequence shown here is derived from an EMBL/GenBank/DDBJ whole genome shotgun (WGS) entry which is preliminary data.</text>
</comment>
<dbReference type="PANTHER" id="PTHR33099">
    <property type="entry name" value="FE2OG DIOXYGENASE DOMAIN-CONTAINING PROTEIN"/>
    <property type="match status" value="1"/>
</dbReference>
<dbReference type="InParanoid" id="D3AYX6"/>
<dbReference type="RefSeq" id="XP_020437773.1">
    <property type="nucleotide sequence ID" value="XM_020571915.1"/>
</dbReference>
<feature type="region of interest" description="Disordered" evidence="1">
    <location>
        <begin position="1"/>
        <end position="39"/>
    </location>
</feature>
<dbReference type="GeneID" id="31356426"/>
<feature type="compositionally biased region" description="Acidic residues" evidence="1">
    <location>
        <begin position="27"/>
        <end position="39"/>
    </location>
</feature>
<feature type="compositionally biased region" description="Polar residues" evidence="1">
    <location>
        <begin position="640"/>
        <end position="665"/>
    </location>
</feature>
<sequence>MLKRPHDIVEISDDDSDEQSNDTGELVTDEEDNDDSDDEEKLFKVLTDTLKSFKKAGSFYCEGEEEVAAPRIEINDIGVLSFPVHPFQVKQIIDKCIRAPYGKGTETITDTNIRKVWQLSPDSFKFLGGKQWNQFFERTLKTVGQKLGLDNTKIEAELYKMLIYDKGAFFKPHKDSEKGERMFGTLVISLPSVHTGGDLILQHAGKTVTISMENSSVSDMKYSAFYADIKHEVKEVTDGYRVCLVYNLCRSGKINNDDLITKKPKIKQPLKKRKTNAKKVVQEEESSSSSSDEEVFIRPVDSNGEEIVADVRKYLSLAFRKPKRNCLVYIFEHEYTQNQYNMDCLKGQDARIASTLLKAASGTGYSCLIGLVELEEEGTAEDDYIDFYDYRGRRTGGMVGNNFSVCDSEVNLSFKHLIDAGTNQKYTGLNLNAEESDIFPSFDKETCKWGRPDLQPTGNEGTTFERFYSHSAIILVKDLDLDLYKSIRDEQAKIDTFEKRTDLDLDEKRRSFNKMVNSLCGSSTSSDVQSENTTTLLINHFYSLYSQGNGFEHSDSIINICSLIARRTITDTHFCDKLSRCFNILARQGQQEYITKSLAVFASHSLFSSNSNTFFKLLEQSMGLEPTFIGEIDKIFAKESTNSNSTKSGQPKKGSNSKVEANNNRDSIKLESIPTTELGAIILESYKNSPSPKMSYIFETYNHIKSILNKIGNKKQTESLLINLSLDSKIMSNLNVSEWKGVPETIGFLLSNSEISVETQRTYIDKISLDEDSRSHSFTSVQI</sequence>
<feature type="compositionally biased region" description="Acidic residues" evidence="1">
    <location>
        <begin position="283"/>
        <end position="294"/>
    </location>
</feature>
<dbReference type="Gene3D" id="2.60.120.620">
    <property type="entry name" value="q2cbj1_9rhob like domain"/>
    <property type="match status" value="1"/>
</dbReference>
<evidence type="ECO:0000313" key="2">
    <source>
        <dbReference type="EMBL" id="EFA85666.1"/>
    </source>
</evidence>
<reference evidence="2 3" key="1">
    <citation type="journal article" date="2011" name="Genome Res.">
        <title>Phylogeny-wide analysis of social amoeba genomes highlights ancient origins for complex intercellular communication.</title>
        <authorList>
            <person name="Heidel A.J."/>
            <person name="Lawal H.M."/>
            <person name="Felder M."/>
            <person name="Schilde C."/>
            <person name="Helps N.R."/>
            <person name="Tunggal B."/>
            <person name="Rivero F."/>
            <person name="John U."/>
            <person name="Schleicher M."/>
            <person name="Eichinger L."/>
            <person name="Platzer M."/>
            <person name="Noegel A.A."/>
            <person name="Schaap P."/>
            <person name="Gloeckner G."/>
        </authorList>
    </citation>
    <scope>NUCLEOTIDE SEQUENCE [LARGE SCALE GENOMIC DNA]</scope>
    <source>
        <strain evidence="3">ATCC 26659 / Pp 5 / PN500</strain>
    </source>
</reference>
<accession>D3AYX6</accession>
<evidence type="ECO:0000256" key="1">
    <source>
        <dbReference type="SAM" id="MobiDB-lite"/>
    </source>
</evidence>
<feature type="compositionally biased region" description="Acidic residues" evidence="1">
    <location>
        <begin position="10"/>
        <end position="20"/>
    </location>
</feature>
<dbReference type="PANTHER" id="PTHR33099:SF13">
    <property type="entry name" value="F-BOX DOMAIN-CONTAINING PROTEIN-RELATED"/>
    <property type="match status" value="1"/>
</dbReference>
<keyword evidence="3" id="KW-1185">Reference proteome</keyword>
<proteinExistence type="predicted"/>
<feature type="region of interest" description="Disordered" evidence="1">
    <location>
        <begin position="640"/>
        <end position="666"/>
    </location>
</feature>
<gene>
    <name evidence="2" type="ORF">PPL_00895</name>
</gene>
<dbReference type="Proteomes" id="UP000001396">
    <property type="component" value="Unassembled WGS sequence"/>
</dbReference>
<organism evidence="2 3">
    <name type="scientific">Heterostelium pallidum (strain ATCC 26659 / Pp 5 / PN500)</name>
    <name type="common">Cellular slime mold</name>
    <name type="synonym">Polysphondylium pallidum</name>
    <dbReference type="NCBI Taxonomy" id="670386"/>
    <lineage>
        <taxon>Eukaryota</taxon>
        <taxon>Amoebozoa</taxon>
        <taxon>Evosea</taxon>
        <taxon>Eumycetozoa</taxon>
        <taxon>Dictyostelia</taxon>
        <taxon>Acytosteliales</taxon>
        <taxon>Acytosteliaceae</taxon>
        <taxon>Heterostelium</taxon>
    </lineage>
</organism>
<feature type="region of interest" description="Disordered" evidence="1">
    <location>
        <begin position="271"/>
        <end position="295"/>
    </location>
</feature>
<name>D3AYX6_HETP5</name>